<sequence length="84" mass="9757">MCCRRSEGVVYKRCTHYVPISFHDKRDCGNRYCTFSAAHPRSCKNCNCEIHWYPDYKQDTVGYREGACSGCFQYFAGRPVINAQ</sequence>
<dbReference type="AlphaFoldDB" id="A0A165FW41"/>
<accession>A0A165FW41</accession>
<name>A0A165FW41_EXIGL</name>
<proteinExistence type="predicted"/>
<dbReference type="EMBL" id="KV426068">
    <property type="protein sequence ID" value="KZV89620.1"/>
    <property type="molecule type" value="Genomic_DNA"/>
</dbReference>
<dbReference type="OrthoDB" id="2840428at2759"/>
<evidence type="ECO:0000313" key="2">
    <source>
        <dbReference type="Proteomes" id="UP000077266"/>
    </source>
</evidence>
<keyword evidence="2" id="KW-1185">Reference proteome</keyword>
<evidence type="ECO:0000313" key="1">
    <source>
        <dbReference type="EMBL" id="KZV89620.1"/>
    </source>
</evidence>
<gene>
    <name evidence="1" type="ORF">EXIGLDRAFT_721193</name>
</gene>
<organism evidence="1 2">
    <name type="scientific">Exidia glandulosa HHB12029</name>
    <dbReference type="NCBI Taxonomy" id="1314781"/>
    <lineage>
        <taxon>Eukaryota</taxon>
        <taxon>Fungi</taxon>
        <taxon>Dikarya</taxon>
        <taxon>Basidiomycota</taxon>
        <taxon>Agaricomycotina</taxon>
        <taxon>Agaricomycetes</taxon>
        <taxon>Auriculariales</taxon>
        <taxon>Exidiaceae</taxon>
        <taxon>Exidia</taxon>
    </lineage>
</organism>
<dbReference type="InParanoid" id="A0A165FW41"/>
<dbReference type="Proteomes" id="UP000077266">
    <property type="component" value="Unassembled WGS sequence"/>
</dbReference>
<reference evidence="1 2" key="1">
    <citation type="journal article" date="2016" name="Mol. Biol. Evol.">
        <title>Comparative Genomics of Early-Diverging Mushroom-Forming Fungi Provides Insights into the Origins of Lignocellulose Decay Capabilities.</title>
        <authorList>
            <person name="Nagy L.G."/>
            <person name="Riley R."/>
            <person name="Tritt A."/>
            <person name="Adam C."/>
            <person name="Daum C."/>
            <person name="Floudas D."/>
            <person name="Sun H."/>
            <person name="Yadav J.S."/>
            <person name="Pangilinan J."/>
            <person name="Larsson K.H."/>
            <person name="Matsuura K."/>
            <person name="Barry K."/>
            <person name="Labutti K."/>
            <person name="Kuo R."/>
            <person name="Ohm R.A."/>
            <person name="Bhattacharya S.S."/>
            <person name="Shirouzu T."/>
            <person name="Yoshinaga Y."/>
            <person name="Martin F.M."/>
            <person name="Grigoriev I.V."/>
            <person name="Hibbett D.S."/>
        </authorList>
    </citation>
    <scope>NUCLEOTIDE SEQUENCE [LARGE SCALE GENOMIC DNA]</scope>
    <source>
        <strain evidence="1 2">HHB12029</strain>
    </source>
</reference>
<protein>
    <submittedName>
        <fullName evidence="1">Uncharacterized protein</fullName>
    </submittedName>
</protein>